<protein>
    <recommendedName>
        <fullName evidence="3">RiboL-PSP-HEPN domain-containing protein</fullName>
    </recommendedName>
</protein>
<dbReference type="EMBL" id="BAEK01000074">
    <property type="protein sequence ID" value="GAC07094.1"/>
    <property type="molecule type" value="Genomic_DNA"/>
</dbReference>
<dbReference type="RefSeq" id="WP_008306022.1">
    <property type="nucleotide sequence ID" value="NZ_BAEK01000074.1"/>
</dbReference>
<evidence type="ECO:0000313" key="1">
    <source>
        <dbReference type="EMBL" id="GAC07094.1"/>
    </source>
</evidence>
<name>A0ABQ0IDI5_9ALTE</name>
<proteinExistence type="predicted"/>
<keyword evidence="2" id="KW-1185">Reference proteome</keyword>
<evidence type="ECO:0008006" key="3">
    <source>
        <dbReference type="Google" id="ProtNLM"/>
    </source>
</evidence>
<evidence type="ECO:0000313" key="2">
    <source>
        <dbReference type="Proteomes" id="UP000008372"/>
    </source>
</evidence>
<sequence length="210" mass="24800">MQKSEQVSPYFLYDLEKFRIFVELSTQHWKEESIKYDQSDIETDERTCWDRYKYRTDLSAHFNEIFPQYQKQSYLLMLVSLFEDYLNQLCNSLHFENEFCCSLKEYSGSGIERAKKYLVKIANITVPTGTKGWSQIIDARDIRNIIAHNAGHLDQESHKKQMKIVSKSQHLNSEQYARIHLNIENEYLLEVIGAMEEVAKVLLDDIRTNA</sequence>
<comment type="caution">
    <text evidence="1">The sequence shown here is derived from an EMBL/GenBank/DDBJ whole genome shotgun (WGS) entry which is preliminary data.</text>
</comment>
<organism evidence="1 2">
    <name type="scientific">Paraglaciecola agarilytica NO2</name>
    <dbReference type="NCBI Taxonomy" id="1125747"/>
    <lineage>
        <taxon>Bacteria</taxon>
        <taxon>Pseudomonadati</taxon>
        <taxon>Pseudomonadota</taxon>
        <taxon>Gammaproteobacteria</taxon>
        <taxon>Alteromonadales</taxon>
        <taxon>Alteromonadaceae</taxon>
        <taxon>Paraglaciecola</taxon>
    </lineage>
</organism>
<accession>A0ABQ0IDI5</accession>
<gene>
    <name evidence="1" type="ORF">GAGA_4267</name>
</gene>
<dbReference type="Proteomes" id="UP000008372">
    <property type="component" value="Unassembled WGS sequence"/>
</dbReference>
<reference evidence="1 2" key="1">
    <citation type="journal article" date="2014" name="Environ. Microbiol.">
        <title>Comparative genomics of the marine bacterial genus Glaciecola reveals the high degree of genomic diversity and genomic characteristic for cold adaptation.</title>
        <authorList>
            <person name="Qin Q.L."/>
            <person name="Xie B.B."/>
            <person name="Yu Y."/>
            <person name="Shu Y.L."/>
            <person name="Rong J.C."/>
            <person name="Zhang Y.J."/>
            <person name="Zhao D.L."/>
            <person name="Chen X.L."/>
            <person name="Zhang X.Y."/>
            <person name="Chen B."/>
            <person name="Zhou B.C."/>
            <person name="Zhang Y.Z."/>
        </authorList>
    </citation>
    <scope>NUCLEOTIDE SEQUENCE [LARGE SCALE GENOMIC DNA]</scope>
    <source>
        <strain evidence="1 2">NO2</strain>
    </source>
</reference>